<feature type="region of interest" description="Disordered" evidence="1">
    <location>
        <begin position="822"/>
        <end position="870"/>
    </location>
</feature>
<feature type="compositionally biased region" description="Low complexity" evidence="1">
    <location>
        <begin position="1101"/>
        <end position="1116"/>
    </location>
</feature>
<feature type="region of interest" description="Disordered" evidence="1">
    <location>
        <begin position="334"/>
        <end position="718"/>
    </location>
</feature>
<feature type="compositionally biased region" description="Low complexity" evidence="1">
    <location>
        <begin position="447"/>
        <end position="477"/>
    </location>
</feature>
<feature type="compositionally biased region" description="Basic and acidic residues" evidence="1">
    <location>
        <begin position="826"/>
        <end position="839"/>
    </location>
</feature>
<feature type="compositionally biased region" description="Polar residues" evidence="1">
    <location>
        <begin position="669"/>
        <end position="704"/>
    </location>
</feature>
<evidence type="ECO:0000256" key="1">
    <source>
        <dbReference type="SAM" id="MobiDB-lite"/>
    </source>
</evidence>
<feature type="compositionally biased region" description="Low complexity" evidence="1">
    <location>
        <begin position="40"/>
        <end position="55"/>
    </location>
</feature>
<feature type="region of interest" description="Disordered" evidence="1">
    <location>
        <begin position="886"/>
        <end position="912"/>
    </location>
</feature>
<keyword evidence="3" id="KW-1185">Reference proteome</keyword>
<feature type="compositionally biased region" description="Low complexity" evidence="1">
    <location>
        <begin position="383"/>
        <end position="399"/>
    </location>
</feature>
<comment type="caution">
    <text evidence="2">The sequence shown here is derived from an EMBL/GenBank/DDBJ whole genome shotgun (WGS) entry which is preliminary data.</text>
</comment>
<organism evidence="2 3">
    <name type="scientific">Ladona fulva</name>
    <name type="common">Scarce chaser dragonfly</name>
    <name type="synonym">Libellula fulva</name>
    <dbReference type="NCBI Taxonomy" id="123851"/>
    <lineage>
        <taxon>Eukaryota</taxon>
        <taxon>Metazoa</taxon>
        <taxon>Ecdysozoa</taxon>
        <taxon>Arthropoda</taxon>
        <taxon>Hexapoda</taxon>
        <taxon>Insecta</taxon>
        <taxon>Pterygota</taxon>
        <taxon>Palaeoptera</taxon>
        <taxon>Odonata</taxon>
        <taxon>Epiprocta</taxon>
        <taxon>Anisoptera</taxon>
        <taxon>Libelluloidea</taxon>
        <taxon>Libellulidae</taxon>
        <taxon>Ladona</taxon>
    </lineage>
</organism>
<evidence type="ECO:0000313" key="2">
    <source>
        <dbReference type="EMBL" id="KAG8222969.1"/>
    </source>
</evidence>
<gene>
    <name evidence="2" type="ORF">J437_LFUL000264</name>
</gene>
<feature type="compositionally biased region" description="Polar residues" evidence="1">
    <location>
        <begin position="640"/>
        <end position="659"/>
    </location>
</feature>
<feature type="region of interest" description="Disordered" evidence="1">
    <location>
        <begin position="1031"/>
        <end position="1056"/>
    </location>
</feature>
<reference evidence="2" key="1">
    <citation type="submission" date="2013-04" db="EMBL/GenBank/DDBJ databases">
        <authorList>
            <person name="Qu J."/>
            <person name="Murali S.C."/>
            <person name="Bandaranaike D."/>
            <person name="Bellair M."/>
            <person name="Blankenburg K."/>
            <person name="Chao H."/>
            <person name="Dinh H."/>
            <person name="Doddapaneni H."/>
            <person name="Downs B."/>
            <person name="Dugan-Rocha S."/>
            <person name="Elkadiri S."/>
            <person name="Gnanaolivu R.D."/>
            <person name="Hernandez B."/>
            <person name="Javaid M."/>
            <person name="Jayaseelan J.C."/>
            <person name="Lee S."/>
            <person name="Li M."/>
            <person name="Ming W."/>
            <person name="Munidasa M."/>
            <person name="Muniz J."/>
            <person name="Nguyen L."/>
            <person name="Ongeri F."/>
            <person name="Osuji N."/>
            <person name="Pu L.-L."/>
            <person name="Puazo M."/>
            <person name="Qu C."/>
            <person name="Quiroz J."/>
            <person name="Raj R."/>
            <person name="Weissenberger G."/>
            <person name="Xin Y."/>
            <person name="Zou X."/>
            <person name="Han Y."/>
            <person name="Richards S."/>
            <person name="Worley K."/>
            <person name="Muzny D."/>
            <person name="Gibbs R."/>
        </authorList>
    </citation>
    <scope>NUCLEOTIDE SEQUENCE</scope>
    <source>
        <strain evidence="2">Sampled in the wild</strain>
    </source>
</reference>
<proteinExistence type="predicted"/>
<feature type="compositionally biased region" description="Basic and acidic residues" evidence="1">
    <location>
        <begin position="27"/>
        <end position="37"/>
    </location>
</feature>
<feature type="compositionally biased region" description="Polar residues" evidence="1">
    <location>
        <begin position="840"/>
        <end position="870"/>
    </location>
</feature>
<feature type="compositionally biased region" description="Polar residues" evidence="1">
    <location>
        <begin position="506"/>
        <end position="532"/>
    </location>
</feature>
<dbReference type="Proteomes" id="UP000792457">
    <property type="component" value="Unassembled WGS sequence"/>
</dbReference>
<name>A0A8K0JV92_LADFU</name>
<feature type="compositionally biased region" description="Polar residues" evidence="1">
    <location>
        <begin position="1"/>
        <end position="10"/>
    </location>
</feature>
<feature type="compositionally biased region" description="Polar residues" evidence="1">
    <location>
        <begin position="56"/>
        <end position="78"/>
    </location>
</feature>
<accession>A0A8K0JV92</accession>
<feature type="region of interest" description="Disordered" evidence="1">
    <location>
        <begin position="1219"/>
        <end position="1261"/>
    </location>
</feature>
<feature type="compositionally biased region" description="Basic and acidic residues" evidence="1">
    <location>
        <begin position="415"/>
        <end position="424"/>
    </location>
</feature>
<evidence type="ECO:0000313" key="3">
    <source>
        <dbReference type="Proteomes" id="UP000792457"/>
    </source>
</evidence>
<feature type="compositionally biased region" description="Basic and acidic residues" evidence="1">
    <location>
        <begin position="348"/>
        <end position="358"/>
    </location>
</feature>
<feature type="compositionally biased region" description="Low complexity" evidence="1">
    <location>
        <begin position="544"/>
        <end position="553"/>
    </location>
</feature>
<feature type="compositionally biased region" description="Polar residues" evidence="1">
    <location>
        <begin position="120"/>
        <end position="145"/>
    </location>
</feature>
<reference evidence="2" key="2">
    <citation type="submission" date="2017-10" db="EMBL/GenBank/DDBJ databases">
        <title>Ladona fulva Genome sequencing and assembly.</title>
        <authorList>
            <person name="Murali S."/>
            <person name="Richards S."/>
            <person name="Bandaranaike D."/>
            <person name="Bellair M."/>
            <person name="Blankenburg K."/>
            <person name="Chao H."/>
            <person name="Dinh H."/>
            <person name="Doddapaneni H."/>
            <person name="Dugan-Rocha S."/>
            <person name="Elkadiri S."/>
            <person name="Gnanaolivu R."/>
            <person name="Hernandez B."/>
            <person name="Skinner E."/>
            <person name="Javaid M."/>
            <person name="Lee S."/>
            <person name="Li M."/>
            <person name="Ming W."/>
            <person name="Munidasa M."/>
            <person name="Muniz J."/>
            <person name="Nguyen L."/>
            <person name="Hughes D."/>
            <person name="Osuji N."/>
            <person name="Pu L.-L."/>
            <person name="Puazo M."/>
            <person name="Qu C."/>
            <person name="Quiroz J."/>
            <person name="Raj R."/>
            <person name="Weissenberger G."/>
            <person name="Xin Y."/>
            <person name="Zou X."/>
            <person name="Han Y."/>
            <person name="Worley K."/>
            <person name="Muzny D."/>
            <person name="Gibbs R."/>
        </authorList>
    </citation>
    <scope>NUCLEOTIDE SEQUENCE</scope>
    <source>
        <strain evidence="2">Sampled in the wild</strain>
    </source>
</reference>
<feature type="compositionally biased region" description="Low complexity" evidence="1">
    <location>
        <begin position="108"/>
        <end position="119"/>
    </location>
</feature>
<feature type="region of interest" description="Disordered" evidence="1">
    <location>
        <begin position="1375"/>
        <end position="1423"/>
    </location>
</feature>
<dbReference type="EMBL" id="KZ308147">
    <property type="protein sequence ID" value="KAG8222969.1"/>
    <property type="molecule type" value="Genomic_DNA"/>
</dbReference>
<feature type="region of interest" description="Disordered" evidence="1">
    <location>
        <begin position="1085"/>
        <end position="1116"/>
    </location>
</feature>
<feature type="compositionally biased region" description="Polar residues" evidence="1">
    <location>
        <begin position="425"/>
        <end position="442"/>
    </location>
</feature>
<protein>
    <submittedName>
        <fullName evidence="2">Uncharacterized protein</fullName>
    </submittedName>
</protein>
<feature type="compositionally biased region" description="Basic and acidic residues" evidence="1">
    <location>
        <begin position="91"/>
        <end position="104"/>
    </location>
</feature>
<sequence length="1455" mass="151625">MDVTDSSQGSSKDDKEGEVSSTCNDSRNNEEQSRDIDVASNTNNPNTPESSEPTSVQDGSSAKRSLSPDTSNSLNTLAEESESYRSENTVEVERSTERNSEHRGRMASGGSDSVPSVSSEMVTPESNQPNGRGNSEEILTSTTEDSVIVTRDGEEGSVAISESVEELENRPSSGGLNNPLEDLISVSSATNAQNPDGAGNSNISGLIDAQEEVDTAVDSNVPSLPGAADSTTIELLELSDDSASSAGENFGVSTTAREMWQVSTTQSFLSNSETPNSECVPSVYGVAASASTSRGLGAAQSMQRECQQSDTVSATENSEGANVSTTIREVSRSSMILERLGNPSNRESGGHYADRMSSERGVSASPSVSFPGADFSPAVSTESSSVGGQSLLNSNLLTSATKRKNADSVSSSKDCFSKPEEPSESHSNVSTNQESSIDTTTGVIVKSSPGSSGQRSSVSQGQSSDLSSFSITTSNSDGNASSASKHLSREVEDPAMSSVALEDPCNTRSQTDSRVSTSGQRSAKGGATSTTAVKPEERKGYFGGSSTSGSSSTAHVMSIPLKENRNEGSSQSNVKRGDCRDNQAVESYPSECNVKTTVSEGVKKAPNLSLSVSSEVATDVSIKESFGSDSTSPPKMPPLTSGNKSDNEPASATSGQPEASESADDEGKSSSTTNFSAASPKDTLQSTSFPDASNTLPPSISSTDISKEDDAMESSSPAIMKIENVISLSENSNEKEALLSTTQSHDIEVEEISCEVMEEAFVRDGSDWSDGGVLIGEEVSMSAVEEALFSDKSELDQYSSRISMENTETAAQIKSEPGILKRFGSSHKEDSCKKMKTENNDGSQACELSNKSGIQKTDVASCSKTESSPAKDNLEVILSAMEGSSIDTSSASCTPPLADPLHSNENSRGGNDMESIMADLLKSKMETADADSGSDEVQIIEVIEHPRKEPPTEPMDSQGVSMGERILVEIGEGGGIRVGPMQPSRGSIRTTRGLPGITVVRGAVRGRGRGSRGQIVGTRGNQVAMRRIGRGTRGASATRGRGGGDPAVPTTFSGLPSIGGTVSPSAAMAMSSPRGLSLGRGLSITRAGVSPKPSERGSGRGLPLGRPPGRGLSRGTRGMELGRAALMQRGRGTSRGIGLGGGRGSATLGRGIPASVGRGISITPVGRGMVLERLSPPSGRGLGRGIEGEGVVISPARGFAGGRLISRGADLGGLTMMRGMSPGRGPSLARSGVRGSRGMGRGVGRPSTRGRVRGSGGRASAMSGISLGSEITLLPQEMKMPVVQLDMSVGSDAGSMVDISGVKREGLTIIPRGPMPSIIKEEEDDSSSHDVIVVAEVGGDGTVKLEKSPKQEVLEVSADDKLTSQVSMELSMEDFAEGGDAASNKRKRKPRKPLELSPEAPRPKRPRKAKTKPDGEPKSKKGKKGNLLESFFVFLWKFQAIIYLLNSTEQLAYPS</sequence>
<feature type="region of interest" description="Disordered" evidence="1">
    <location>
        <begin position="1"/>
        <end position="181"/>
    </location>
</feature>